<dbReference type="Pfam" id="PF13622">
    <property type="entry name" value="4HBT_3"/>
    <property type="match status" value="1"/>
</dbReference>
<name>A0A448HW93_MYCCI</name>
<proteinExistence type="predicted"/>
<evidence type="ECO:0000313" key="4">
    <source>
        <dbReference type="Proteomes" id="UP000282551"/>
    </source>
</evidence>
<dbReference type="InterPro" id="IPR042171">
    <property type="entry name" value="Acyl-CoA_hotdog"/>
</dbReference>
<keyword evidence="4" id="KW-1185">Reference proteome</keyword>
<dbReference type="InterPro" id="IPR049450">
    <property type="entry name" value="ACOT8-like_C"/>
</dbReference>
<dbReference type="InterPro" id="IPR049449">
    <property type="entry name" value="TesB_ACOT8-like_N"/>
</dbReference>
<sequence>MSEDLAAIFAVDGDSYVPSDLARGPWGETLAGQIVGGLLGWALDQHGDPELQPARFTVDLMRPVFLRPVQIRTLVQREGRRLKLVDATLMQDGEPVARASALFLRRGDHPEGRVWTSPVSMPAPPQSLDGMPVELPFHLWSYNDSGDDGRPGLVPDLWQQGDTQKFAWVRLARPLVAGHPVTPFTRAAFIGDVTSSLTHWGTGGLRYINADYTVTLSRLPVGDFVGLAAQSHFGDDGVATGSATLFDADGPIGTSIAVALAQPADAFRPPHLFTP</sequence>
<evidence type="ECO:0000259" key="1">
    <source>
        <dbReference type="Pfam" id="PF13622"/>
    </source>
</evidence>
<feature type="domain" description="Acyl-CoA thioesterase-like N-terminal HotDog" evidence="1">
    <location>
        <begin position="25"/>
        <end position="103"/>
    </location>
</feature>
<dbReference type="Proteomes" id="UP000282551">
    <property type="component" value="Chromosome"/>
</dbReference>
<accession>A0A448HW93</accession>
<dbReference type="InterPro" id="IPR029069">
    <property type="entry name" value="HotDog_dom_sf"/>
</dbReference>
<dbReference type="Gene3D" id="2.40.160.210">
    <property type="entry name" value="Acyl-CoA thioesterase, double hotdog domain"/>
    <property type="match status" value="1"/>
</dbReference>
<gene>
    <name evidence="3" type="ORF">NCTC10485_00080</name>
</gene>
<dbReference type="RefSeq" id="WP_126331945.1">
    <property type="nucleotide sequence ID" value="NZ_AP022604.1"/>
</dbReference>
<protein>
    <submittedName>
        <fullName evidence="3">Putative thioesterase-like superfamily protein</fullName>
    </submittedName>
</protein>
<dbReference type="AlphaFoldDB" id="A0A448HW93"/>
<organism evidence="3 4">
    <name type="scientific">Mycolicibacterium chitae</name>
    <name type="common">Mycobacterium chitae</name>
    <dbReference type="NCBI Taxonomy" id="1792"/>
    <lineage>
        <taxon>Bacteria</taxon>
        <taxon>Bacillati</taxon>
        <taxon>Actinomycetota</taxon>
        <taxon>Actinomycetes</taxon>
        <taxon>Mycobacteriales</taxon>
        <taxon>Mycobacteriaceae</taxon>
        <taxon>Mycolicibacterium</taxon>
    </lineage>
</organism>
<evidence type="ECO:0000313" key="3">
    <source>
        <dbReference type="EMBL" id="VEG44185.1"/>
    </source>
</evidence>
<feature type="domain" description="Acyl-CoA thioesterase-like C-terminal" evidence="2">
    <location>
        <begin position="157"/>
        <end position="256"/>
    </location>
</feature>
<dbReference type="EMBL" id="LR134355">
    <property type="protein sequence ID" value="VEG44185.1"/>
    <property type="molecule type" value="Genomic_DNA"/>
</dbReference>
<evidence type="ECO:0000259" key="2">
    <source>
        <dbReference type="Pfam" id="PF20789"/>
    </source>
</evidence>
<reference evidence="3 4" key="1">
    <citation type="submission" date="2018-12" db="EMBL/GenBank/DDBJ databases">
        <authorList>
            <consortium name="Pathogen Informatics"/>
        </authorList>
    </citation>
    <scope>NUCLEOTIDE SEQUENCE [LARGE SCALE GENOMIC DNA]</scope>
    <source>
        <strain evidence="3 4">NCTC10485</strain>
    </source>
</reference>
<dbReference type="SUPFAM" id="SSF54637">
    <property type="entry name" value="Thioesterase/thiol ester dehydrase-isomerase"/>
    <property type="match status" value="2"/>
</dbReference>
<dbReference type="Pfam" id="PF20789">
    <property type="entry name" value="4HBT_3C"/>
    <property type="match status" value="1"/>
</dbReference>
<dbReference type="OrthoDB" id="4968093at2"/>